<evidence type="ECO:0000313" key="3">
    <source>
        <dbReference type="Proteomes" id="UP000009145"/>
    </source>
</evidence>
<dbReference type="HOGENOM" id="CLU_3292281_0_0_6"/>
<dbReference type="AlphaFoldDB" id="I1YKF1"/>
<dbReference type="STRING" id="754477.Q7C_2258"/>
<feature type="region of interest" description="Disordered" evidence="1">
    <location>
        <begin position="1"/>
        <end position="21"/>
    </location>
</feature>
<evidence type="ECO:0000313" key="2">
    <source>
        <dbReference type="EMBL" id="AFJ03394.1"/>
    </source>
</evidence>
<protein>
    <submittedName>
        <fullName evidence="2">Uncharacterized protein</fullName>
    </submittedName>
</protein>
<feature type="compositionally biased region" description="Basic and acidic residues" evidence="1">
    <location>
        <begin position="1"/>
        <end position="20"/>
    </location>
</feature>
<dbReference type="Proteomes" id="UP000009145">
    <property type="component" value="Chromosome"/>
</dbReference>
<keyword evidence="3" id="KW-1185">Reference proteome</keyword>
<sequence length="40" mass="4709">MSDDYAERVAADHRHDRQDSDYQMVLDLSRPVAWSSMPEQ</sequence>
<name>I1YKF1_METFJ</name>
<dbReference type="PATRIC" id="fig|754477.3.peg.2225"/>
<dbReference type="EMBL" id="CP003380">
    <property type="protein sequence ID" value="AFJ03394.1"/>
    <property type="molecule type" value="Genomic_DNA"/>
</dbReference>
<reference evidence="2 3" key="1">
    <citation type="journal article" date="2012" name="J. Bacteriol.">
        <title>Complete genome sequences of Methylophaga sp. strain JAM1 and Methylophaga sp. strain JAM7.</title>
        <authorList>
            <person name="Villeneuve C."/>
            <person name="Martineau C."/>
            <person name="Mauffrey F."/>
            <person name="Villemur R."/>
        </authorList>
    </citation>
    <scope>NUCLEOTIDE SEQUENCE [LARGE SCALE GENOMIC DNA]</scope>
    <source>
        <strain evidence="2 3">JAM7</strain>
    </source>
</reference>
<accession>I1YKF1</accession>
<organism evidence="2 3">
    <name type="scientific">Methylophaga frappieri (strain ATCC BAA-2434 / DSM 25690 / JAM7)</name>
    <dbReference type="NCBI Taxonomy" id="754477"/>
    <lineage>
        <taxon>Bacteria</taxon>
        <taxon>Pseudomonadati</taxon>
        <taxon>Pseudomonadota</taxon>
        <taxon>Gammaproteobacteria</taxon>
        <taxon>Thiotrichales</taxon>
        <taxon>Piscirickettsiaceae</taxon>
        <taxon>Methylophaga</taxon>
    </lineage>
</organism>
<dbReference type="KEGG" id="mec:Q7C_2258"/>
<evidence type="ECO:0000256" key="1">
    <source>
        <dbReference type="SAM" id="MobiDB-lite"/>
    </source>
</evidence>
<proteinExistence type="predicted"/>
<gene>
    <name evidence="2" type="ordered locus">Q7C_2258</name>
</gene>